<sequence>MAPHFKKLTDCPENLRESIDWLIQIRNGGDKTGLQNLAKALDKLINKAIEDAENSLKAEEEKLKCPIIYEGNLSYCQINEKSLKEAEKKLEELKEKNDSESLSKKTHLEDEIKLFTGYKQKCIEYTHPRYPDSKALKDVRAQLKGLQALSKTLNPFFNKLNKTTKNDGDSILHNLFDGLEKFLGYSSTSKCYDGNGIVYSDLDRLCDAVMYFILKCLECNKDLLTHYYPSITENIEALKNNIGNGLGVKGLGKAIQKIKEGLQGYERVLTSRSQKVISDLSNYASQMPARNAHLWSVQHKGLSQIIDRFNLYINNAKETMRSIRNNSEGFAGLDGALKNKLSAPFEKINEGINILQNSLQTDDFVKALNVVQRTFDVLPSKVERIISENVNGTISEHENAVNRYKQHVKNDIEKSRDTFLTERLKVAITDLNNSINCAQLNALNLGGLRNDVVKHVVEAIETRFKSVDEDVDDEDTLKELKTGTVAIQIENITENLNEEKALLEVTSKIKSVQVDIGEPDEIFNKAHQIGLQKLVMHAQTNLQEALKCAQENAKNMGGLKNGKVAGVIDNIQKKFNEVDNIKTIRELQELESNFMKGEIQKITEILNNENAAGVTSTLNSLQKNIVAPQKLFDDNYTTILAPLAKQSQKEMLATVENATECITTHGVLHKQKIKEALEKIENTLQEIETPAVGIEKLYQVVTGVEEQLNQLDSKIGSSLQATVKPAIQKLNDDFMTVKNLVKQRRPTTNAELIFLITATRTYAVEALHLAETYSVDASGSPNTDISGVASTIRHKNLELLDDAFSNKSITGLHTRINGHLSKLNKTNGSYKGSKPFASFEIDDLTTKIREAEKSLIRSLVGSAKPRIDHYFTTATNLTGQLDDHDTTGLKRTLGELKGSMDDPDKITDINEFSSLVKKVGTQFQKLRTQHSSPSNSTFKSLFHVILEIEKPAWKAIIQIESTVFQTAINIARAAVSAAVEKAKKDIKAAEDEYQIAVGKIRARIETAVERLQEQAAQDQFRQVTSGISPLFEEIAETVTSKSIYLEDMGERKKYFAALKALIDHTVTTLEATYQKAYQSAAKSYLSGAIGMIKTAVDEAEEKYVRAVETRILQIQSKLNGVREGAFKSAEKRGKLETAFNEDFVALELEVNKNSAFTDDFSKRRDCFIKVKEIITNTVKSLSTAYKEAYKSSAKTYLTKAIIEIESKVSDAEKKYTDASAIAVQAITSAINGLGVENFKVNEQRERLTDIFTEHFKNLQKAVESKSAFKQDFNSRTECFENLKSLMNRTIETLVKAANTFDACATMATEYLNKSFNDADTRIKALGSIIKMRVKKAFDQIISEVYEMYAAEKRAQLEALKTCITEQLRTISKILEEDRRMGVKGLLKTLSGDNPNSLDPRNRLQNVEDKTSVKLLAPLIMSYLDSILIYIWNDIETSTDSHFSDGHFYKSKIEEIKTALNEVFNHLIDTKDKIYNYDYVFVNLLEKLNNVLDDLSPQEFGAMAYPVLDALRKGMAGFTEQLNYAYINKYEGSKAIEWYVDGQKQKPSQDATRCAKIFLTLIPEWDKHLPYLKRECIRGWNKTQINTQKGNKLGLWFERRGYRVSTSDETQDGELRNNAGCQGTNINTCMATLIPKVNFGNLLYNLYQYYRVCQSKFSDQAKPPTTICQMLHWFCGLEYTPMYENVKSYLQEWFNDFKKEHEIEKALPATMPKRTGHEVFTDFNLGNLLGSYQNVTIRASEVLLTILGYGDADGRYACEFYTNPYNLYYPTDKSKCFDMLVDICLRLNHQLRFLYMQCHNGPRSSGWADCRYGKNIAGSAWNCNRLQCVENGCNQNCKWHNDCGVKSPLQSFLEDGLKGFLPHQFNSPSCKLDCSVKNHNGIPCKTPMGFADISITASWTKTGRDIKKVLDPFCGTLPDSLSLLCAYFLCLLRRPPQTLCDMFAFYENFFEHWKGHYDSVHKGHVKKHKHDAFYAAVASANFGVEYDGLDPTTMFGSSSHSSAATTHLEGDLFAIVNCKPNENPVHPCGSYLQPLSYEVRCVFTEKLAADYLSWIVYITETFYNLLNDLYNKCTKCCIQQQADCCGRICAKGCTVDSTAEPAESKKLTHKTHGELCNSILQCAGIHPTIFAAGFTFGSPWNLSGDNGVEKKRSCKDFCTALGMVVRENNVLYMLVHEKIPAFLWEIRYKFFYTLVALWAYSLLYLLYVIIGRLDTFHIRSHLRLPSSHKISAQSLLATARLNDLAKLAYLRT</sequence>
<dbReference type="EMBL" id="LK391709">
    <property type="protein sequence ID" value="CDR96400.1"/>
    <property type="molecule type" value="Genomic_DNA"/>
</dbReference>
<reference evidence="4" key="1">
    <citation type="journal article" date="2014" name="Nucleic Acids Res.">
        <title>The evolutionary dynamics of variant antigen genes in Babesia reveal a history of genomic innovation underlying host-parasite interaction.</title>
        <authorList>
            <person name="Jackson A.P."/>
            <person name="Otto T.D."/>
            <person name="Darby A."/>
            <person name="Ramaprasad A."/>
            <person name="Xia D."/>
            <person name="Echaide I.E."/>
            <person name="Farber M."/>
            <person name="Gahlot S."/>
            <person name="Gamble J."/>
            <person name="Gupta D."/>
            <person name="Gupta Y."/>
            <person name="Jackson L."/>
            <person name="Malandrin L."/>
            <person name="Malas T.B."/>
            <person name="Moussa E."/>
            <person name="Nair M."/>
            <person name="Reid A.J."/>
            <person name="Sanders M."/>
            <person name="Sharma J."/>
            <person name="Tracey A."/>
            <person name="Quail M.A."/>
            <person name="Weir W."/>
            <person name="Wastling J.M."/>
            <person name="Hall N."/>
            <person name="Willadsen P."/>
            <person name="Lingelbach K."/>
            <person name="Shiels B."/>
            <person name="Tait A."/>
            <person name="Berriman M."/>
            <person name="Allred D.R."/>
            <person name="Pain A."/>
        </authorList>
    </citation>
    <scope>NUCLEOTIDE SEQUENCE [LARGE SCALE GENOMIC DNA]</scope>
    <source>
        <strain evidence="4">Bond</strain>
    </source>
</reference>
<keyword evidence="2" id="KW-0472">Membrane</keyword>
<dbReference type="KEGG" id="bbig:BBBOND_0303040"/>
<accession>A0A061DDN0</accession>
<dbReference type="OrthoDB" id="10254720at2759"/>
<dbReference type="RefSeq" id="XP_012768586.1">
    <property type="nucleotide sequence ID" value="XM_012913132.1"/>
</dbReference>
<protein>
    <submittedName>
        <fullName evidence="3">Uncharacterized protein</fullName>
    </submittedName>
</protein>
<dbReference type="Proteomes" id="UP000033188">
    <property type="component" value="Chromosome 3"/>
</dbReference>
<keyword evidence="2" id="KW-0812">Transmembrane</keyword>
<dbReference type="VEuPathDB" id="PiroplasmaDB:BBBOND_0303040"/>
<feature type="coiled-coil region" evidence="1">
    <location>
        <begin position="42"/>
        <end position="103"/>
    </location>
</feature>
<dbReference type="GeneID" id="24564941"/>
<evidence type="ECO:0000256" key="2">
    <source>
        <dbReference type="SAM" id="Phobius"/>
    </source>
</evidence>
<keyword evidence="2" id="KW-1133">Transmembrane helix</keyword>
<keyword evidence="4" id="KW-1185">Reference proteome</keyword>
<evidence type="ECO:0000313" key="4">
    <source>
        <dbReference type="Proteomes" id="UP000033188"/>
    </source>
</evidence>
<evidence type="ECO:0000313" key="3">
    <source>
        <dbReference type="EMBL" id="CDR96400.1"/>
    </source>
</evidence>
<proteinExistence type="predicted"/>
<name>A0A061DDN0_BABBI</name>
<keyword evidence="1" id="KW-0175">Coiled coil</keyword>
<organism evidence="3 4">
    <name type="scientific">Babesia bigemina</name>
    <dbReference type="NCBI Taxonomy" id="5866"/>
    <lineage>
        <taxon>Eukaryota</taxon>
        <taxon>Sar</taxon>
        <taxon>Alveolata</taxon>
        <taxon>Apicomplexa</taxon>
        <taxon>Aconoidasida</taxon>
        <taxon>Piroplasmida</taxon>
        <taxon>Babesiidae</taxon>
        <taxon>Babesia</taxon>
    </lineage>
</organism>
<gene>
    <name evidence="3" type="ORF">BBBOND_0303040</name>
</gene>
<evidence type="ECO:0000256" key="1">
    <source>
        <dbReference type="SAM" id="Coils"/>
    </source>
</evidence>
<feature type="coiled-coil region" evidence="1">
    <location>
        <begin position="972"/>
        <end position="999"/>
    </location>
</feature>
<feature type="transmembrane region" description="Helical" evidence="2">
    <location>
        <begin position="2189"/>
        <end position="2209"/>
    </location>
</feature>